<dbReference type="Proteomes" id="UP000076858">
    <property type="component" value="Unassembled WGS sequence"/>
</dbReference>
<keyword evidence="3" id="KW-1185">Reference proteome</keyword>
<dbReference type="PANTHER" id="PTHR33194">
    <property type="entry name" value="ZINC KNUCKLE DOMAINCONTAINING PROTEIN"/>
    <property type="match status" value="1"/>
</dbReference>
<dbReference type="STRING" id="35525.A0A164SG36"/>
<sequence length="317" mass="36673">MLRKELKDGNHVNWKDMLDDVLYAYRSSAHSSNLENFFYLVHGRDLNILISEFLDASPKTFESASDYVGNLADRLRYSFQRMREETEKARNRQREQYNKRAKEGKYLVGDRVLLDIRVVKDGDSRKFSSKYKGPYRVVKVQNRDTYQGQQRDDPAVAVSGLTDAFESFDPETASDSEEEESEDDSEEEMAVSRMLKFKAPPVFSGKQGEDAADWLDRTGKQWFQCDTVPNSWEEMAAGAGPQGVPVRVDLKSIFPNEFVQEGYARYREIKLRSWKPGIDEPPQECFYEFMNLCQQVDPAITEAIKLDYLFHGLKPIF</sequence>
<organism evidence="2 3">
    <name type="scientific">Daphnia magna</name>
    <dbReference type="NCBI Taxonomy" id="35525"/>
    <lineage>
        <taxon>Eukaryota</taxon>
        <taxon>Metazoa</taxon>
        <taxon>Ecdysozoa</taxon>
        <taxon>Arthropoda</taxon>
        <taxon>Crustacea</taxon>
        <taxon>Branchiopoda</taxon>
        <taxon>Diplostraca</taxon>
        <taxon>Cladocera</taxon>
        <taxon>Anomopoda</taxon>
        <taxon>Daphniidae</taxon>
        <taxon>Daphnia</taxon>
    </lineage>
</organism>
<gene>
    <name evidence="2" type="ORF">APZ42_026145</name>
</gene>
<evidence type="ECO:0000256" key="1">
    <source>
        <dbReference type="SAM" id="MobiDB-lite"/>
    </source>
</evidence>
<proteinExistence type="predicted"/>
<dbReference type="OrthoDB" id="6372225at2759"/>
<dbReference type="PANTHER" id="PTHR33194:SF4">
    <property type="entry name" value="CCHC-TYPE DOMAIN-CONTAINING PROTEIN"/>
    <property type="match status" value="1"/>
</dbReference>
<comment type="caution">
    <text evidence="2">The sequence shown here is derived from an EMBL/GenBank/DDBJ whole genome shotgun (WGS) entry which is preliminary data.</text>
</comment>
<feature type="region of interest" description="Disordered" evidence="1">
    <location>
        <begin position="166"/>
        <end position="190"/>
    </location>
</feature>
<accession>A0A164SG36</accession>
<evidence type="ECO:0000313" key="2">
    <source>
        <dbReference type="EMBL" id="KZS09593.1"/>
    </source>
</evidence>
<dbReference type="AlphaFoldDB" id="A0A164SG36"/>
<protein>
    <submittedName>
        <fullName evidence="2">Uncharacterized protein</fullName>
    </submittedName>
</protein>
<reference evidence="2 3" key="1">
    <citation type="submission" date="2016-03" db="EMBL/GenBank/DDBJ databases">
        <title>EvidentialGene: Evidence-directed Construction of Genes on Genomes.</title>
        <authorList>
            <person name="Gilbert D.G."/>
            <person name="Choi J.-H."/>
            <person name="Mockaitis K."/>
            <person name="Colbourne J."/>
            <person name="Pfrender M."/>
        </authorList>
    </citation>
    <scope>NUCLEOTIDE SEQUENCE [LARGE SCALE GENOMIC DNA]</scope>
    <source>
        <strain evidence="2 3">Xinb3</strain>
        <tissue evidence="2">Complete organism</tissue>
    </source>
</reference>
<evidence type="ECO:0000313" key="3">
    <source>
        <dbReference type="Proteomes" id="UP000076858"/>
    </source>
</evidence>
<name>A0A164SG36_9CRUS</name>
<dbReference type="EMBL" id="LRGB01002027">
    <property type="protein sequence ID" value="KZS09593.1"/>
    <property type="molecule type" value="Genomic_DNA"/>
</dbReference>
<feature type="compositionally biased region" description="Acidic residues" evidence="1">
    <location>
        <begin position="166"/>
        <end position="189"/>
    </location>
</feature>